<evidence type="ECO:0000256" key="1">
    <source>
        <dbReference type="ARBA" id="ARBA00000971"/>
    </source>
</evidence>
<evidence type="ECO:0000256" key="8">
    <source>
        <dbReference type="SAM" id="SignalP"/>
    </source>
</evidence>
<dbReference type="Gene3D" id="3.10.50.40">
    <property type="match status" value="2"/>
</dbReference>
<dbReference type="Pfam" id="PF00254">
    <property type="entry name" value="FKBP_C"/>
    <property type="match status" value="1"/>
</dbReference>
<dbReference type="PANTHER" id="PTHR43811:SF19">
    <property type="entry name" value="39 KDA FK506-BINDING NUCLEAR PROTEIN"/>
    <property type="match status" value="1"/>
</dbReference>
<evidence type="ECO:0000256" key="3">
    <source>
        <dbReference type="ARBA" id="ARBA00013194"/>
    </source>
</evidence>
<protein>
    <recommendedName>
        <fullName evidence="3 6">peptidylprolyl isomerase</fullName>
        <ecNumber evidence="3 6">5.2.1.8</ecNumber>
    </recommendedName>
</protein>
<dbReference type="PROSITE" id="PS51257">
    <property type="entry name" value="PROKAR_LIPOPROTEIN"/>
    <property type="match status" value="1"/>
</dbReference>
<dbReference type="EC" id="5.2.1.8" evidence="3 6"/>
<evidence type="ECO:0000256" key="6">
    <source>
        <dbReference type="PROSITE-ProRule" id="PRU00277"/>
    </source>
</evidence>
<dbReference type="EMBL" id="SOHQ01000028">
    <property type="protein sequence ID" value="TFD78580.1"/>
    <property type="molecule type" value="Genomic_DNA"/>
</dbReference>
<keyword evidence="4 6" id="KW-0697">Rotamase</keyword>
<organism evidence="9 10">
    <name type="scientific">Cryobacterium psychrophilum</name>
    <dbReference type="NCBI Taxonomy" id="41988"/>
    <lineage>
        <taxon>Bacteria</taxon>
        <taxon>Bacillati</taxon>
        <taxon>Actinomycetota</taxon>
        <taxon>Actinomycetes</taxon>
        <taxon>Micrococcales</taxon>
        <taxon>Microbacteriaceae</taxon>
        <taxon>Cryobacterium</taxon>
    </lineage>
</organism>
<feature type="signal peptide" evidence="8">
    <location>
        <begin position="1"/>
        <end position="27"/>
    </location>
</feature>
<evidence type="ECO:0000256" key="7">
    <source>
        <dbReference type="SAM" id="MobiDB-lite"/>
    </source>
</evidence>
<reference evidence="9 10" key="1">
    <citation type="submission" date="2019-03" db="EMBL/GenBank/DDBJ databases">
        <title>Genomics of glacier-inhabiting Cryobacterium strains.</title>
        <authorList>
            <person name="Liu Q."/>
            <person name="Xin Y.-H."/>
        </authorList>
    </citation>
    <scope>NUCLEOTIDE SEQUENCE [LARGE SCALE GENOMIC DNA]</scope>
    <source>
        <strain evidence="9 10">CGMCC 1.4292</strain>
    </source>
</reference>
<gene>
    <name evidence="9" type="ORF">E3T53_10390</name>
</gene>
<feature type="chain" id="PRO_5038369018" description="peptidylprolyl isomerase" evidence="8">
    <location>
        <begin position="28"/>
        <end position="338"/>
    </location>
</feature>
<proteinExistence type="inferred from homology"/>
<evidence type="ECO:0000256" key="4">
    <source>
        <dbReference type="ARBA" id="ARBA00023110"/>
    </source>
</evidence>
<feature type="region of interest" description="Disordered" evidence="7">
    <location>
        <begin position="22"/>
        <end position="50"/>
    </location>
</feature>
<dbReference type="RefSeq" id="WP_134174106.1">
    <property type="nucleotide sequence ID" value="NZ_SODI01000001.1"/>
</dbReference>
<comment type="catalytic activity">
    <reaction evidence="1 6">
        <text>[protein]-peptidylproline (omega=180) = [protein]-peptidylproline (omega=0)</text>
        <dbReference type="Rhea" id="RHEA:16237"/>
        <dbReference type="Rhea" id="RHEA-COMP:10747"/>
        <dbReference type="Rhea" id="RHEA-COMP:10748"/>
        <dbReference type="ChEBI" id="CHEBI:83833"/>
        <dbReference type="ChEBI" id="CHEBI:83834"/>
        <dbReference type="EC" id="5.2.1.8"/>
    </reaction>
</comment>
<comment type="caution">
    <text evidence="9">The sequence shown here is derived from an EMBL/GenBank/DDBJ whole genome shotgun (WGS) entry which is preliminary data.</text>
</comment>
<keyword evidence="10" id="KW-1185">Reference proteome</keyword>
<dbReference type="InterPro" id="IPR001179">
    <property type="entry name" value="PPIase_FKBP_dom"/>
</dbReference>
<keyword evidence="5 6" id="KW-0413">Isomerase</keyword>
<comment type="similarity">
    <text evidence="2">Belongs to the FKBP-type PPIase family.</text>
</comment>
<accession>A0A4Y8KTE0</accession>
<dbReference type="PANTHER" id="PTHR43811">
    <property type="entry name" value="FKBP-TYPE PEPTIDYL-PROLYL CIS-TRANS ISOMERASE FKPA"/>
    <property type="match status" value="1"/>
</dbReference>
<dbReference type="PROSITE" id="PS50059">
    <property type="entry name" value="FKBP_PPIASE"/>
    <property type="match status" value="2"/>
</dbReference>
<dbReference type="OrthoDB" id="25996at2"/>
<dbReference type="InterPro" id="IPR046357">
    <property type="entry name" value="PPIase_dom_sf"/>
</dbReference>
<dbReference type="GO" id="GO:0003755">
    <property type="term" value="F:peptidyl-prolyl cis-trans isomerase activity"/>
    <property type="evidence" value="ECO:0007669"/>
    <property type="project" value="UniProtKB-KW"/>
</dbReference>
<evidence type="ECO:0000256" key="2">
    <source>
        <dbReference type="ARBA" id="ARBA00006577"/>
    </source>
</evidence>
<name>A0A4Y8KTE0_9MICO</name>
<keyword evidence="8" id="KW-0732">Signal</keyword>
<evidence type="ECO:0000256" key="5">
    <source>
        <dbReference type="ARBA" id="ARBA00023235"/>
    </source>
</evidence>
<evidence type="ECO:0000313" key="9">
    <source>
        <dbReference type="EMBL" id="TFD78580.1"/>
    </source>
</evidence>
<sequence>MSKKLALLVTTLGLTAALTACSGSSSAPNSTDAANADRTVSPTSECTDAGSVSDAIDVTGDFGAEPTVTMDSPVKTTATERTVAIEGTGTEKTKAGSVVNVSFSAFNGATSEKVDSTGYGAESSSVSLTVADNYVPGLVRAVNCSVAGDRVVAVMPPSDGFGDKGWSDLGLGTTDSMIFVIDINSIQPAKANGVDQPVQAGLPTVTLADNGEPTISIPKTDAPSDLTIATLKKGDGAVVAAGDTAQIEYTGVLWATGKEFDSSWKTDGPAAMPTANVVKGFADALVGQTVGSQVLAVIPPVDGYGTDGNSQAGISGTDTLVFVVDILGTGPTPAAPAQ</sequence>
<dbReference type="AlphaFoldDB" id="A0A4Y8KTE0"/>
<dbReference type="Proteomes" id="UP000298218">
    <property type="component" value="Unassembled WGS sequence"/>
</dbReference>
<evidence type="ECO:0000313" key="10">
    <source>
        <dbReference type="Proteomes" id="UP000298218"/>
    </source>
</evidence>
<dbReference type="SUPFAM" id="SSF54534">
    <property type="entry name" value="FKBP-like"/>
    <property type="match status" value="2"/>
</dbReference>
<feature type="compositionally biased region" description="Polar residues" evidence="7">
    <location>
        <begin position="22"/>
        <end position="46"/>
    </location>
</feature>